<feature type="region of interest" description="Disordered" evidence="2">
    <location>
        <begin position="1027"/>
        <end position="1048"/>
    </location>
</feature>
<evidence type="ECO:0000313" key="5">
    <source>
        <dbReference type="EMBL" id="MCA9379760.1"/>
    </source>
</evidence>
<keyword evidence="3" id="KW-0472">Membrane</keyword>
<evidence type="ECO:0000259" key="4">
    <source>
        <dbReference type="PROSITE" id="PS50110"/>
    </source>
</evidence>
<organism evidence="5 6">
    <name type="scientific">Candidatus Dojkabacteria bacterium</name>
    <dbReference type="NCBI Taxonomy" id="2099670"/>
    <lineage>
        <taxon>Bacteria</taxon>
        <taxon>Candidatus Dojkabacteria</taxon>
    </lineage>
</organism>
<dbReference type="GO" id="GO:0000160">
    <property type="term" value="P:phosphorelay signal transduction system"/>
    <property type="evidence" value="ECO:0007669"/>
    <property type="project" value="InterPro"/>
</dbReference>
<dbReference type="InterPro" id="IPR008969">
    <property type="entry name" value="CarboxyPept-like_regulatory"/>
</dbReference>
<keyword evidence="5" id="KW-0645">Protease</keyword>
<feature type="transmembrane region" description="Helical" evidence="3">
    <location>
        <begin position="1163"/>
        <end position="1189"/>
    </location>
</feature>
<feature type="transmembrane region" description="Helical" evidence="3">
    <location>
        <begin position="214"/>
        <end position="236"/>
    </location>
</feature>
<keyword evidence="3" id="KW-1133">Transmembrane helix</keyword>
<dbReference type="SUPFAM" id="SSF49464">
    <property type="entry name" value="Carboxypeptidase regulatory domain-like"/>
    <property type="match status" value="2"/>
</dbReference>
<feature type="region of interest" description="Disordered" evidence="2">
    <location>
        <begin position="989"/>
        <end position="1010"/>
    </location>
</feature>
<evidence type="ECO:0000256" key="3">
    <source>
        <dbReference type="SAM" id="Phobius"/>
    </source>
</evidence>
<feature type="domain" description="Response regulatory" evidence="4">
    <location>
        <begin position="4"/>
        <end position="135"/>
    </location>
</feature>
<dbReference type="EMBL" id="JAGQLL010000012">
    <property type="protein sequence ID" value="MCA9379760.1"/>
    <property type="molecule type" value="Genomic_DNA"/>
</dbReference>
<dbReference type="SUPFAM" id="SSF52172">
    <property type="entry name" value="CheY-like"/>
    <property type="match status" value="1"/>
</dbReference>
<dbReference type="GO" id="GO:0004180">
    <property type="term" value="F:carboxypeptidase activity"/>
    <property type="evidence" value="ECO:0007669"/>
    <property type="project" value="UniProtKB-KW"/>
</dbReference>
<sequence>MTNKIVLIDDNFAIRQVIKIFLTRLSRNNSFDINIFSTDNGVEGLGYVYITNPNIVIVDTTLPKYSGREVLDYFVQNPKFQESGINVIVLHEEKESDLKLPSNFHIISKNQKGSFSLISKTIDEIFKTSESGNSRKLIDKIGNFILINGNKDDLLNKGLTGKALFNSLFNRLKWIWLEFTSSIALTLLLLLYGKPTDENITQQDLDKKAFRSKYYPTLAVTFISSIIILINFGLFVGSQLPLFRNQQQGTTALSTFVVDSITDSSDFLVGDGYCDTDDSIGDGPCTLRAAIEEANSIAGVDYVDFNISGTGPFTINLTQNLPQIISPIIIDGTSQSTSSCGDWALQVEINGGNLYEGFSLNSGAGDSVIQGLVMNGMLNHSIFAEGISNLEILCNVFDFEPDGTTSIPSDSRAIHLQNSIGNITIGDTTTGGNLIGSRLDKRSIEILQTTTSSSPVIDIENNYIGVEKSGQNAPENLSGLSHVYISGDDINSSYPVVNFGGANTLLQDECSGSCNIVACSTGETPSIFLSKTGTSTIRGNNLGVKKTGTSSLTYLGTTSCINNAPGSSGVEITQPKGNVLIGGILTSQRNIIAGFGYHGLIYDDPDAAVSLIINNNIFGTDIDATESLGNAGSNIFFLDGVSTIENNIISGVTLLGDVDAAGLIISTENTNSSIEVFGNYIGTNTSLITNLGNRDAGILVDSGSVGSINIGKIDEIPNYIKYNQYFGITIDQSNSAVNIINNIIEENIGHGIYFYRSNETSDTSIISNNIIKNTKGLNNINSFGHGFASYTSNNITLSDNLFCHDDPDAQNFDYPSAVFMENGNTGILFDGNSIQSQYTSGFVVPWSDTGISIINSNFHTSPQPGVDLGLDPTLGIYPGTTANDAGDNDLGPNNFQNYPEITSVNDETINYSLDTLAGDYLVEFHIPNEDPVCGQGSSLVCTTTITHTGSGTQDFSLNCPALPSRPYDLAAITTKVLGVDQYGDTSELSPITTVTNPTPTPTATSVPAPTTIIPTNTSTPLLPTNAPSNPNPTTIQNTVTPTTISSSPTVLATTTPTLIFTPTQDVTPTQVSTGFFDDFSPGSSYALPESSLLNHPVVKSKFMDIVDFIKTNLDPTTISGKFLDVGIIITDFTNPIYDSINYLLSLQFIGEQIAITSVTAINVFALATPLILTFISEPHIFYFAFFWIWKKNKPPTWGVVLDKVTKMPVAFARIILTQDGKTINTYTTDLQGRYGLDAKKGIYKVFVMHSEYIDESREIVVKNDGEILVLDFQMNPRFHDELQKSFKWWLYSSKIFLRKNLFVLNTIVFSAGFVYTLFAITNSFSVINYAILMLYIIQILMIIIFNAMKEKNLGQVIDINSNEPVKGAVVRLFDETKQIDVTITDNEGRYSFIVDPGTYYIKVNGDGFKFPFKDDSNIVVNSVGDKLLKFTTQDSQKISLKLYVQGYLNMAIRKNEILSPFT</sequence>
<reference evidence="5" key="1">
    <citation type="submission" date="2020-04" db="EMBL/GenBank/DDBJ databases">
        <authorList>
            <person name="Zhang T."/>
        </authorList>
    </citation>
    <scope>NUCLEOTIDE SEQUENCE</scope>
    <source>
        <strain evidence="5">HKST-UBA15</strain>
    </source>
</reference>
<dbReference type="PROSITE" id="PS50110">
    <property type="entry name" value="RESPONSE_REGULATORY"/>
    <property type="match status" value="1"/>
</dbReference>
<dbReference type="Proteomes" id="UP000745577">
    <property type="component" value="Unassembled WGS sequence"/>
</dbReference>
<evidence type="ECO:0000313" key="6">
    <source>
        <dbReference type="Proteomes" id="UP000745577"/>
    </source>
</evidence>
<dbReference type="Pfam" id="PF13620">
    <property type="entry name" value="CarboxypepD_reg"/>
    <property type="match status" value="1"/>
</dbReference>
<dbReference type="InterPro" id="IPR001789">
    <property type="entry name" value="Sig_transdc_resp-reg_receiver"/>
</dbReference>
<evidence type="ECO:0000256" key="2">
    <source>
        <dbReference type="SAM" id="MobiDB-lite"/>
    </source>
</evidence>
<gene>
    <name evidence="5" type="ORF">KC675_01125</name>
</gene>
<feature type="modified residue" description="4-aspartylphosphate" evidence="1">
    <location>
        <position position="59"/>
    </location>
</feature>
<keyword evidence="5" id="KW-0121">Carboxypeptidase</keyword>
<proteinExistence type="predicted"/>
<name>A0A955L0X6_9BACT</name>
<dbReference type="InterPro" id="IPR011006">
    <property type="entry name" value="CheY-like_superfamily"/>
</dbReference>
<comment type="caution">
    <text evidence="5">The sequence shown here is derived from an EMBL/GenBank/DDBJ whole genome shotgun (WGS) entry which is preliminary data.</text>
</comment>
<evidence type="ECO:0000256" key="1">
    <source>
        <dbReference type="PROSITE-ProRule" id="PRU00169"/>
    </source>
</evidence>
<protein>
    <submittedName>
        <fullName evidence="5">Carboxypeptidase regulatory-like domain-containing protein</fullName>
    </submittedName>
</protein>
<keyword evidence="3" id="KW-0812">Transmembrane</keyword>
<keyword evidence="1" id="KW-0597">Phosphoprotein</keyword>
<accession>A0A955L0X6</accession>
<dbReference type="Gene3D" id="3.40.50.2300">
    <property type="match status" value="1"/>
</dbReference>
<reference evidence="5" key="2">
    <citation type="journal article" date="2021" name="Microbiome">
        <title>Successional dynamics and alternative stable states in a saline activated sludge microbial community over 9 years.</title>
        <authorList>
            <person name="Wang Y."/>
            <person name="Ye J."/>
            <person name="Ju F."/>
            <person name="Liu L."/>
            <person name="Boyd J.A."/>
            <person name="Deng Y."/>
            <person name="Parks D.H."/>
            <person name="Jiang X."/>
            <person name="Yin X."/>
            <person name="Woodcroft B.J."/>
            <person name="Tyson G.W."/>
            <person name="Hugenholtz P."/>
            <person name="Polz M.F."/>
            <person name="Zhang T."/>
        </authorList>
    </citation>
    <scope>NUCLEOTIDE SEQUENCE</scope>
    <source>
        <strain evidence="5">HKST-UBA15</strain>
    </source>
</reference>
<feature type="transmembrane region" description="Helical" evidence="3">
    <location>
        <begin position="1301"/>
        <end position="1320"/>
    </location>
</feature>
<keyword evidence="5" id="KW-0378">Hydrolase</keyword>
<feature type="transmembrane region" description="Helical" evidence="3">
    <location>
        <begin position="1326"/>
        <end position="1345"/>
    </location>
</feature>
<feature type="transmembrane region" description="Helical" evidence="3">
    <location>
        <begin position="174"/>
        <end position="193"/>
    </location>
</feature>
<dbReference type="Gene3D" id="2.60.40.1120">
    <property type="entry name" value="Carboxypeptidase-like, regulatory domain"/>
    <property type="match status" value="2"/>
</dbReference>